<feature type="region of interest" description="Disordered" evidence="1">
    <location>
        <begin position="278"/>
        <end position="301"/>
    </location>
</feature>
<sequence length="301" mass="30772">MKTKAPLTLAALLLTALLAACGGGTPPSSDGGTGTPPPTSGGGTGTGYSSVPTDLQGDWQAGEASPIGYYDPSSGAWQGATGSSFILKLRADGTYSYTGLLAVGSGSCQSKILSTETGRVTFGGDKMTFTPTEGDVQSTVCGGPVKHAPVTPSVRRWALSVDNYGKEALFTQLQDGSGAPDAFYRTDRPGKTYPKIGIRGTVTAPEGRSVAGTLVVACYAEDPTCQSPATKIQPVQGGGTFAFPALEDRPYVLSAVQDNNGNGVVDSGDLVDVYSTTDAPGARPSVRPPNDDTHLDLVSVK</sequence>
<dbReference type="PROSITE" id="PS51257">
    <property type="entry name" value="PROKAR_LIPOPROTEIN"/>
    <property type="match status" value="1"/>
</dbReference>
<keyword evidence="2" id="KW-0732">Signal</keyword>
<organism evidence="3 4">
    <name type="scientific">Deinococcus aerius</name>
    <dbReference type="NCBI Taxonomy" id="200253"/>
    <lineage>
        <taxon>Bacteria</taxon>
        <taxon>Thermotogati</taxon>
        <taxon>Deinococcota</taxon>
        <taxon>Deinococci</taxon>
        <taxon>Deinococcales</taxon>
        <taxon>Deinococcaceae</taxon>
        <taxon>Deinococcus</taxon>
    </lineage>
</organism>
<gene>
    <name evidence="3" type="ORF">DAERI_070020</name>
</gene>
<feature type="region of interest" description="Disordered" evidence="1">
    <location>
        <begin position="25"/>
        <end position="57"/>
    </location>
</feature>
<dbReference type="AlphaFoldDB" id="A0A2I9CVQ7"/>
<dbReference type="RefSeq" id="WP_103129435.1">
    <property type="nucleotide sequence ID" value="NZ_BFAG01000007.1"/>
</dbReference>
<feature type="signal peptide" evidence="2">
    <location>
        <begin position="1"/>
        <end position="22"/>
    </location>
</feature>
<dbReference type="PROSITE" id="PS00018">
    <property type="entry name" value="EF_HAND_1"/>
    <property type="match status" value="1"/>
</dbReference>
<evidence type="ECO:0000313" key="4">
    <source>
        <dbReference type="Proteomes" id="UP000236569"/>
    </source>
</evidence>
<protein>
    <recommendedName>
        <fullName evidence="5">Lipoprotein</fullName>
    </recommendedName>
</protein>
<feature type="chain" id="PRO_5014407574" description="Lipoprotein" evidence="2">
    <location>
        <begin position="23"/>
        <end position="301"/>
    </location>
</feature>
<comment type="caution">
    <text evidence="3">The sequence shown here is derived from an EMBL/GenBank/DDBJ whole genome shotgun (WGS) entry which is preliminary data.</text>
</comment>
<evidence type="ECO:0008006" key="5">
    <source>
        <dbReference type="Google" id="ProtNLM"/>
    </source>
</evidence>
<name>A0A2I9CVQ7_9DEIO</name>
<evidence type="ECO:0000256" key="2">
    <source>
        <dbReference type="SAM" id="SignalP"/>
    </source>
</evidence>
<keyword evidence="4" id="KW-1185">Reference proteome</keyword>
<evidence type="ECO:0000256" key="1">
    <source>
        <dbReference type="SAM" id="MobiDB-lite"/>
    </source>
</evidence>
<dbReference type="OrthoDB" id="65343at2"/>
<dbReference type="InterPro" id="IPR018247">
    <property type="entry name" value="EF_Hand_1_Ca_BS"/>
</dbReference>
<evidence type="ECO:0000313" key="3">
    <source>
        <dbReference type="EMBL" id="GBF06022.1"/>
    </source>
</evidence>
<proteinExistence type="predicted"/>
<dbReference type="Proteomes" id="UP000236569">
    <property type="component" value="Unassembled WGS sequence"/>
</dbReference>
<dbReference type="EMBL" id="BFAG01000007">
    <property type="protein sequence ID" value="GBF06022.1"/>
    <property type="molecule type" value="Genomic_DNA"/>
</dbReference>
<accession>A0A2I9CVQ7</accession>
<reference evidence="4" key="1">
    <citation type="submission" date="2018-01" db="EMBL/GenBank/DDBJ databases">
        <title>Draft Genome Sequence of the Radioresistant Bacterium Deinococcus aerius TR0125, Isolated from the Higher Atmosphere above Japan.</title>
        <authorList>
            <person name="Satoh K."/>
            <person name="Arai H."/>
            <person name="Sanzen T."/>
            <person name="Kawaguchi Y."/>
            <person name="Hayashi H."/>
            <person name="Yokobori S."/>
            <person name="Yamagishi A."/>
            <person name="Oono Y."/>
            <person name="Narumi I."/>
        </authorList>
    </citation>
    <scope>NUCLEOTIDE SEQUENCE [LARGE SCALE GENOMIC DNA]</scope>
    <source>
        <strain evidence="4">TR0125</strain>
    </source>
</reference>